<dbReference type="GeneID" id="95498098"/>
<gene>
    <name evidence="1" type="ORF">OHA91_18650</name>
</gene>
<name>A0ABZ1QEL0_9ACTN</name>
<protein>
    <submittedName>
        <fullName evidence="1">Peptidase inhibitor family I36 protein</fullName>
    </submittedName>
</protein>
<sequence length="192" mass="20531">MTEGRTARPRGPWRMVVAAFGAMAMAVVGVTGADAAPAAGPFAVQAERAGLSPAQAKELQARVDGYLRRTGGVQTAANQIGYDGARLTLPLPGQERAQVITAAGPAPLSCASTYFCAYQGRNFTGAMLDVWRCSDNLFIPWLETDGSWYNNQTRGTQARFQNGGGGSWYVGGALSEQRTGVRWNDIYYIDPC</sequence>
<organism evidence="1 2">
    <name type="scientific">Streptomyces erythrochromogenes</name>
    <dbReference type="NCBI Taxonomy" id="285574"/>
    <lineage>
        <taxon>Bacteria</taxon>
        <taxon>Bacillati</taxon>
        <taxon>Actinomycetota</taxon>
        <taxon>Actinomycetes</taxon>
        <taxon>Kitasatosporales</taxon>
        <taxon>Streptomycetaceae</taxon>
        <taxon>Streptomyces</taxon>
    </lineage>
</organism>
<dbReference type="RefSeq" id="WP_328739647.1">
    <property type="nucleotide sequence ID" value="NZ_CP108036.1"/>
</dbReference>
<proteinExistence type="predicted"/>
<dbReference type="Proteomes" id="UP001432312">
    <property type="component" value="Chromosome"/>
</dbReference>
<dbReference type="EMBL" id="CP108036">
    <property type="protein sequence ID" value="WUN80373.1"/>
    <property type="molecule type" value="Genomic_DNA"/>
</dbReference>
<dbReference type="Pfam" id="PF03995">
    <property type="entry name" value="Inhibitor_I36"/>
    <property type="match status" value="1"/>
</dbReference>
<reference evidence="1" key="1">
    <citation type="submission" date="2022-10" db="EMBL/GenBank/DDBJ databases">
        <title>The complete genomes of actinobacterial strains from the NBC collection.</title>
        <authorList>
            <person name="Joergensen T.S."/>
            <person name="Alvarez Arevalo M."/>
            <person name="Sterndorff E.B."/>
            <person name="Faurdal D."/>
            <person name="Vuksanovic O."/>
            <person name="Mourched A.-S."/>
            <person name="Charusanti P."/>
            <person name="Shaw S."/>
            <person name="Blin K."/>
            <person name="Weber T."/>
        </authorList>
    </citation>
    <scope>NUCLEOTIDE SEQUENCE</scope>
    <source>
        <strain evidence="1">NBC_00303</strain>
    </source>
</reference>
<accession>A0ABZ1QEL0</accession>
<keyword evidence="2" id="KW-1185">Reference proteome</keyword>
<evidence type="ECO:0000313" key="2">
    <source>
        <dbReference type="Proteomes" id="UP001432312"/>
    </source>
</evidence>
<evidence type="ECO:0000313" key="1">
    <source>
        <dbReference type="EMBL" id="WUN80373.1"/>
    </source>
</evidence>